<dbReference type="Pfam" id="PF00440">
    <property type="entry name" value="TetR_N"/>
    <property type="match status" value="1"/>
</dbReference>
<keyword evidence="1 2" id="KW-0238">DNA-binding</keyword>
<evidence type="ECO:0000313" key="4">
    <source>
        <dbReference type="EMBL" id="AMY23044.1"/>
    </source>
</evidence>
<dbReference type="EMBL" id="CP015220">
    <property type="protein sequence ID" value="AMY23044.1"/>
    <property type="molecule type" value="Genomic_DNA"/>
</dbReference>
<keyword evidence="5" id="KW-1185">Reference proteome</keyword>
<dbReference type="PATRIC" id="fig|1653479.3.peg.1760"/>
<protein>
    <submittedName>
        <fullName evidence="4">HTH-type transcriptional repressor</fullName>
    </submittedName>
</protein>
<dbReference type="GO" id="GO:0003677">
    <property type="term" value="F:DNA binding"/>
    <property type="evidence" value="ECO:0007669"/>
    <property type="project" value="UniProtKB-UniRule"/>
</dbReference>
<feature type="DNA-binding region" description="H-T-H motif" evidence="2">
    <location>
        <begin position="29"/>
        <end position="48"/>
    </location>
</feature>
<dbReference type="InterPro" id="IPR001647">
    <property type="entry name" value="HTH_TetR"/>
</dbReference>
<evidence type="ECO:0000313" key="5">
    <source>
        <dbReference type="Proteomes" id="UP000076038"/>
    </source>
</evidence>
<dbReference type="PANTHER" id="PTHR30328:SF54">
    <property type="entry name" value="HTH-TYPE TRANSCRIPTIONAL REPRESSOR SCO4008"/>
    <property type="match status" value="1"/>
</dbReference>
<dbReference type="PANTHER" id="PTHR30328">
    <property type="entry name" value="TRANSCRIPTIONAL REPRESSOR"/>
    <property type="match status" value="1"/>
</dbReference>
<organism evidence="4 5">
    <name type="scientific">Rhodococcoides fascians</name>
    <name type="common">Rhodococcus fascians</name>
    <dbReference type="NCBI Taxonomy" id="1828"/>
    <lineage>
        <taxon>Bacteria</taxon>
        <taxon>Bacillati</taxon>
        <taxon>Actinomycetota</taxon>
        <taxon>Actinomycetes</taxon>
        <taxon>Mycobacteriales</taxon>
        <taxon>Nocardiaceae</taxon>
        <taxon>Rhodococcoides</taxon>
    </lineage>
</organism>
<dbReference type="SUPFAM" id="SSF46689">
    <property type="entry name" value="Homeodomain-like"/>
    <property type="match status" value="1"/>
</dbReference>
<dbReference type="GO" id="GO:0006355">
    <property type="term" value="P:regulation of DNA-templated transcription"/>
    <property type="evidence" value="ECO:0007669"/>
    <property type="project" value="UniProtKB-ARBA"/>
</dbReference>
<reference evidence="5" key="2">
    <citation type="submission" date="2016-04" db="EMBL/GenBank/DDBJ databases">
        <title>Complete Genome and Plasmid Sequences for Rhodococcus fascians D188 and Draft Sequences for Rhodococcus spp. Isolates PBTS 1 and PBTS 2.</title>
        <authorList>
            <person name="Stamer R."/>
            <person name="Vereecke D."/>
            <person name="Zhang Y."/>
            <person name="Schilkey F."/>
            <person name="Devitt N."/>
            <person name="Randall J."/>
        </authorList>
    </citation>
    <scope>NUCLEOTIDE SEQUENCE [LARGE SCALE GENOMIC DNA]</scope>
    <source>
        <strain evidence="5">PBTS2</strain>
    </source>
</reference>
<dbReference type="InterPro" id="IPR009057">
    <property type="entry name" value="Homeodomain-like_sf"/>
</dbReference>
<gene>
    <name evidence="4" type="ORF">A3Q41_01740</name>
</gene>
<dbReference type="Proteomes" id="UP000076038">
    <property type="component" value="Chromosome"/>
</dbReference>
<dbReference type="Pfam" id="PF17926">
    <property type="entry name" value="TetR_C_21"/>
    <property type="match status" value="1"/>
</dbReference>
<proteinExistence type="predicted"/>
<dbReference type="InterPro" id="IPR041467">
    <property type="entry name" value="Sco4008_C"/>
</dbReference>
<dbReference type="SUPFAM" id="SSF48498">
    <property type="entry name" value="Tetracyclin repressor-like, C-terminal domain"/>
    <property type="match status" value="1"/>
</dbReference>
<evidence type="ECO:0000256" key="1">
    <source>
        <dbReference type="ARBA" id="ARBA00023125"/>
    </source>
</evidence>
<dbReference type="PROSITE" id="PS50977">
    <property type="entry name" value="HTH_TETR_2"/>
    <property type="match status" value="1"/>
</dbReference>
<sequence>MKPDASATRARIVVAARDEFSVHGLAGARVDRIAAAAKASKERLYAYFGDKEALFRAVVEDGFARFIDEVPFAVDDLGGYAAREYLHLAAHPEEHRLLLWTQLQGGMATSGTDDIHSVIAERHRAMADAQRDGLISDAFTVEDLITMMFGITSAWMTAPSPHCEPADDAEIQRRASKIEAAVRRLCAP</sequence>
<dbReference type="KEGG" id="rhs:A3Q41_01740"/>
<dbReference type="InterPro" id="IPR050109">
    <property type="entry name" value="HTH-type_TetR-like_transc_reg"/>
</dbReference>
<name>A0A143QJB2_RHOFA</name>
<evidence type="ECO:0000259" key="3">
    <source>
        <dbReference type="PROSITE" id="PS50977"/>
    </source>
</evidence>
<dbReference type="Gene3D" id="1.10.357.10">
    <property type="entry name" value="Tetracycline Repressor, domain 2"/>
    <property type="match status" value="1"/>
</dbReference>
<dbReference type="AlphaFoldDB" id="A0A143QJB2"/>
<evidence type="ECO:0000256" key="2">
    <source>
        <dbReference type="PROSITE-ProRule" id="PRU00335"/>
    </source>
</evidence>
<reference evidence="4 5" key="1">
    <citation type="journal article" date="2016" name="Genome Announc.">
        <title>Complete Genome and Plasmid Sequences for Rhodococcus fascians D188 and Draft Sequences for Rhodococcus Isolates PBTS 1 and PBTS 2.</title>
        <authorList>
            <person name="Stamler R.A."/>
            <person name="Vereecke D."/>
            <person name="Zhang Y."/>
            <person name="Schilkey F."/>
            <person name="Devitt N."/>
            <person name="Randall J.J."/>
        </authorList>
    </citation>
    <scope>NUCLEOTIDE SEQUENCE [LARGE SCALE GENOMIC DNA]</scope>
    <source>
        <strain evidence="4 5">PBTS2</strain>
    </source>
</reference>
<feature type="domain" description="HTH tetR-type" evidence="3">
    <location>
        <begin position="6"/>
        <end position="66"/>
    </location>
</feature>
<dbReference type="InterPro" id="IPR036271">
    <property type="entry name" value="Tet_transcr_reg_TetR-rel_C_sf"/>
</dbReference>
<accession>A0A143QJB2</accession>
<dbReference type="RefSeq" id="WP_032368008.1">
    <property type="nucleotide sequence ID" value="NZ_CP015220.1"/>
</dbReference>